<organism evidence="1 2">
    <name type="scientific">Lonchura striata</name>
    <name type="common">white-rumped munia</name>
    <dbReference type="NCBI Taxonomy" id="40157"/>
    <lineage>
        <taxon>Eukaryota</taxon>
        <taxon>Metazoa</taxon>
        <taxon>Chordata</taxon>
        <taxon>Craniata</taxon>
        <taxon>Vertebrata</taxon>
        <taxon>Euteleostomi</taxon>
        <taxon>Archelosauria</taxon>
        <taxon>Archosauria</taxon>
        <taxon>Dinosauria</taxon>
        <taxon>Saurischia</taxon>
        <taxon>Theropoda</taxon>
        <taxon>Coelurosauria</taxon>
        <taxon>Aves</taxon>
        <taxon>Neognathae</taxon>
        <taxon>Neoaves</taxon>
        <taxon>Telluraves</taxon>
        <taxon>Australaves</taxon>
        <taxon>Passeriformes</taxon>
        <taxon>Passeroidea</taxon>
        <taxon>Estrildidae</taxon>
        <taxon>Estrildinae</taxon>
        <taxon>Lonchura</taxon>
    </lineage>
</organism>
<accession>A0A218V6W4</accession>
<protein>
    <submittedName>
        <fullName evidence="1">Uncharacterized protein</fullName>
    </submittedName>
</protein>
<name>A0A218V6W4_9PASE</name>
<comment type="caution">
    <text evidence="1">The sequence shown here is derived from an EMBL/GenBank/DDBJ whole genome shotgun (WGS) entry which is preliminary data.</text>
</comment>
<gene>
    <name evidence="1" type="ORF">RLOC_00001145</name>
</gene>
<sequence>MLKMRLKLWRVRFQRSCAAASDGLSRAEKTVAPALRATFSWDPVSSLFPEALALLQQSVVKSGGGMSVWELAALNLVMPLRKQSLGMRSLCISHPCLHWTGKGKTIPR</sequence>
<reference evidence="1 2" key="1">
    <citation type="submission" date="2017-05" db="EMBL/GenBank/DDBJ databases">
        <title>Genome of assembly of the Bengalese finch, Lonchura striata domestica.</title>
        <authorList>
            <person name="Colquitt B.M."/>
            <person name="Brainard M.S."/>
        </authorList>
    </citation>
    <scope>NUCLEOTIDE SEQUENCE [LARGE SCALE GENOMIC DNA]</scope>
    <source>
        <strain evidence="1">White83orange57</strain>
    </source>
</reference>
<evidence type="ECO:0000313" key="1">
    <source>
        <dbReference type="EMBL" id="OWK61855.1"/>
    </source>
</evidence>
<dbReference type="EMBL" id="MUZQ01000035">
    <property type="protein sequence ID" value="OWK61855.1"/>
    <property type="molecule type" value="Genomic_DNA"/>
</dbReference>
<evidence type="ECO:0000313" key="2">
    <source>
        <dbReference type="Proteomes" id="UP000197619"/>
    </source>
</evidence>
<keyword evidence="2" id="KW-1185">Reference proteome</keyword>
<dbReference type="Proteomes" id="UP000197619">
    <property type="component" value="Unassembled WGS sequence"/>
</dbReference>
<proteinExistence type="predicted"/>
<dbReference type="AlphaFoldDB" id="A0A218V6W4"/>